<feature type="region of interest" description="Disordered" evidence="1">
    <location>
        <begin position="146"/>
        <end position="220"/>
    </location>
</feature>
<evidence type="ECO:0000256" key="1">
    <source>
        <dbReference type="SAM" id="MobiDB-lite"/>
    </source>
</evidence>
<evidence type="ECO:0000313" key="3">
    <source>
        <dbReference type="Proteomes" id="UP001446871"/>
    </source>
</evidence>
<feature type="region of interest" description="Disordered" evidence="1">
    <location>
        <begin position="1"/>
        <end position="20"/>
    </location>
</feature>
<dbReference type="Proteomes" id="UP001446871">
    <property type="component" value="Unassembled WGS sequence"/>
</dbReference>
<sequence length="495" mass="56491">MITSTYIENAPPPGDIPGDDVPQHIKKHFHAAEFLRQDICNDMNANDRNTAKRTEKAVREEADKRLLLAYLQLADGYCPDFSFDETLHDYHEGTGTYDTFMEKNEKVLKWLQDLVKCSLGQASKVFFEHNKITMANWLKLAQEGKADDPVHKPLQKSSQKPLQNPPKDNTTERSPKGKGKAKATTPEKRKKPEPDVPTTPTKKLKAAGPSTPRPGTFRDTDTLKAQANVPSIYGRKCILTHSTRPVEGAHIVPNSAYCKDEAGPREDKTYYNLRLPMFRHGLMHLFSRDIAHRVVDLLADSQRIGLNIIPLRADVHSCLDTCDFVLKPMPIKPDDGNKKIRIQFLRFNRKDAVFGDPIWDVRTLDNGEILVTDDPENNPLPSWDLLNIMFALHCLRFSFRGAGALQSLFRHPPPDVDPDAIHSRQLEEAGASFWGYIAEAARDESVITEQDMWKWIVALEDLDEEELRRAEREKAAKQEWQQHLQYLQEQEEESE</sequence>
<feature type="compositionally biased region" description="Polar residues" evidence="1">
    <location>
        <begin position="155"/>
        <end position="168"/>
    </location>
</feature>
<reference evidence="2 3" key="1">
    <citation type="submission" date="2023-01" db="EMBL/GenBank/DDBJ databases">
        <title>Analysis of 21 Apiospora genomes using comparative genomics revels a genus with tremendous synthesis potential of carbohydrate active enzymes and secondary metabolites.</title>
        <authorList>
            <person name="Sorensen T."/>
        </authorList>
    </citation>
    <scope>NUCLEOTIDE SEQUENCE [LARGE SCALE GENOMIC DNA]</scope>
    <source>
        <strain evidence="2 3">CBS 83171</strain>
    </source>
</reference>
<comment type="caution">
    <text evidence="2">The sequence shown here is derived from an EMBL/GenBank/DDBJ whole genome shotgun (WGS) entry which is preliminary data.</text>
</comment>
<evidence type="ECO:0000313" key="2">
    <source>
        <dbReference type="EMBL" id="KAK8060410.1"/>
    </source>
</evidence>
<feature type="compositionally biased region" description="Basic and acidic residues" evidence="1">
    <location>
        <begin position="185"/>
        <end position="194"/>
    </location>
</feature>
<keyword evidence="3" id="KW-1185">Reference proteome</keyword>
<gene>
    <name evidence="2" type="ORF">PG996_010340</name>
</gene>
<proteinExistence type="predicted"/>
<evidence type="ECO:0008006" key="4">
    <source>
        <dbReference type="Google" id="ProtNLM"/>
    </source>
</evidence>
<organism evidence="2 3">
    <name type="scientific">Apiospora saccharicola</name>
    <dbReference type="NCBI Taxonomy" id="335842"/>
    <lineage>
        <taxon>Eukaryota</taxon>
        <taxon>Fungi</taxon>
        <taxon>Dikarya</taxon>
        <taxon>Ascomycota</taxon>
        <taxon>Pezizomycotina</taxon>
        <taxon>Sordariomycetes</taxon>
        <taxon>Xylariomycetidae</taxon>
        <taxon>Amphisphaeriales</taxon>
        <taxon>Apiosporaceae</taxon>
        <taxon>Apiospora</taxon>
    </lineage>
</organism>
<name>A0ABR1UQS0_9PEZI</name>
<accession>A0ABR1UQS0</accession>
<protein>
    <recommendedName>
        <fullName evidence="4">HNH nuclease domain-containing protein</fullName>
    </recommendedName>
</protein>
<dbReference type="EMBL" id="JAQQWM010000006">
    <property type="protein sequence ID" value="KAK8060410.1"/>
    <property type="molecule type" value="Genomic_DNA"/>
</dbReference>